<dbReference type="Gene3D" id="3.40.720.10">
    <property type="entry name" value="Alkaline Phosphatase, subunit A"/>
    <property type="match status" value="1"/>
</dbReference>
<gene>
    <name evidence="4" type="ORF">TRFO_14400</name>
</gene>
<evidence type="ECO:0000256" key="2">
    <source>
        <dbReference type="SAM" id="Phobius"/>
    </source>
</evidence>
<dbReference type="GeneID" id="94832496"/>
<keyword evidence="2" id="KW-0812">Transmembrane</keyword>
<dbReference type="Pfam" id="PF00884">
    <property type="entry name" value="Sulfatase"/>
    <property type="match status" value="1"/>
</dbReference>
<dbReference type="AlphaFoldDB" id="A0A1J4L023"/>
<evidence type="ECO:0000259" key="3">
    <source>
        <dbReference type="Pfam" id="PF00884"/>
    </source>
</evidence>
<dbReference type="RefSeq" id="XP_068368341.1">
    <property type="nucleotide sequence ID" value="XM_068497792.1"/>
</dbReference>
<evidence type="ECO:0000313" key="5">
    <source>
        <dbReference type="Proteomes" id="UP000179807"/>
    </source>
</evidence>
<feature type="domain" description="Sulfatase N-terminal" evidence="3">
    <location>
        <begin position="402"/>
        <end position="684"/>
    </location>
</feature>
<dbReference type="OrthoDB" id="96314at2759"/>
<dbReference type="InterPro" id="IPR050738">
    <property type="entry name" value="Sulfatase"/>
</dbReference>
<comment type="caution">
    <text evidence="4">The sequence shown here is derived from an EMBL/GenBank/DDBJ whole genome shotgun (WGS) entry which is preliminary data.</text>
</comment>
<comment type="similarity">
    <text evidence="1">Belongs to the sulfatase family.</text>
</comment>
<dbReference type="Proteomes" id="UP000179807">
    <property type="component" value="Unassembled WGS sequence"/>
</dbReference>
<sequence>MNILPAPYTISFLMYVPFAVIIICKFVFYTQASLHYLGNPIRVISELIVQATDVSFIACIHFWLHYIFEKKLHVPTLPLNVFFVAFYFCFVLLSIYDFENARYNMTSLTLSTLKAYVQVFGFQNIFSPPLDTIQSEKGSDFNALDSITPVIADASQFWAFLFGFFLLFFVFCASLLIKFRKLVYLSGDPNLFMSFIETFEQNAKDYDCSFLINKKYNMYHLDDDFDNPFFKTIHILAAAYLTLIVAYFHVPTRHILSEFTCFPTTFNLMMSITHHDQRIDPNIDILNITRRYLPKGRYWIDNRNDTIYPLVHGDLKAFCAYNNDDPKCANITFNQNTILGDTHVKQSSEGEKEPEYSLPNIAFLIYESLNPFSYLIDDDFLDEQSLLNSADKKFYITDTPYYSRKVLPNLHKFASSGITFSGLASQGLPTLSGWHSLMTGISPSVSYMNIVDGIRMHVDDLPSHFHDENYRTFFISAQTFDFDGMNNWVYRRSAEEEAAIQLKCENYTDTLDDPIQRELMVNQMPRLKKCTEKEIKERAMKMQSFPKWFDYVTNYFPDTNQSEILGLNRRTLKKLNWQSDRIVSRQYLTHWKQQKDIVQRKNKKQPLFGMALNVESHIPYIGYDHDAFYDQISPRLSRFSEEHKKQRFIRVNKYTDKYMIGNVINHLKKEDNHTIVIAVGDHGTRDVPIRRKNSKITEKTFFSGDCFHNPSGIDSMFITSGTIMYLGDDQRVKDVLKLDKLKGKTLKVATDHNDLTYTLMEILARLKNTTLPPTHKLGRNLIDFSEDIIETLNNDGTRGVVKMLKDMNWQSLSYLSYQLEYKKGSEFIRSHSSGFEGAHYYDIASFPTCLKRKGVAERKLGGSNAKRMFKEMMNYSSAQAYLNSNNRVYNYAFRDTKCIENGNCTLPGKLDPIYFHDSSFFVIIMLIPILVSFAITLLFCSIKRFLIKKAHDNVIKEIIKYDDVKEISSCDCEIPRNLI</sequence>
<feature type="transmembrane region" description="Helical" evidence="2">
    <location>
        <begin position="12"/>
        <end position="31"/>
    </location>
</feature>
<feature type="transmembrane region" description="Helical" evidence="2">
    <location>
        <begin position="43"/>
        <end position="64"/>
    </location>
</feature>
<dbReference type="EMBL" id="MLAK01000261">
    <property type="protein sequence ID" value="OHT15205.1"/>
    <property type="molecule type" value="Genomic_DNA"/>
</dbReference>
<dbReference type="InterPro" id="IPR017850">
    <property type="entry name" value="Alkaline_phosphatase_core_sf"/>
</dbReference>
<dbReference type="SUPFAM" id="SSF53649">
    <property type="entry name" value="Alkaline phosphatase-like"/>
    <property type="match status" value="1"/>
</dbReference>
<dbReference type="PANTHER" id="PTHR42693:SF33">
    <property type="entry name" value="ARYLSULFATASE"/>
    <property type="match status" value="1"/>
</dbReference>
<dbReference type="InterPro" id="IPR000917">
    <property type="entry name" value="Sulfatase_N"/>
</dbReference>
<name>A0A1J4L023_9EUKA</name>
<evidence type="ECO:0000313" key="4">
    <source>
        <dbReference type="EMBL" id="OHT15205.1"/>
    </source>
</evidence>
<proteinExistence type="inferred from homology"/>
<organism evidence="4 5">
    <name type="scientific">Tritrichomonas foetus</name>
    <dbReference type="NCBI Taxonomy" id="1144522"/>
    <lineage>
        <taxon>Eukaryota</taxon>
        <taxon>Metamonada</taxon>
        <taxon>Parabasalia</taxon>
        <taxon>Tritrichomonadida</taxon>
        <taxon>Tritrichomonadidae</taxon>
        <taxon>Tritrichomonas</taxon>
    </lineage>
</organism>
<feature type="transmembrane region" description="Helical" evidence="2">
    <location>
        <begin position="157"/>
        <end position="177"/>
    </location>
</feature>
<protein>
    <recommendedName>
        <fullName evidence="3">Sulfatase N-terminal domain-containing protein</fullName>
    </recommendedName>
</protein>
<dbReference type="GO" id="GO:0004065">
    <property type="term" value="F:arylsulfatase activity"/>
    <property type="evidence" value="ECO:0007669"/>
    <property type="project" value="TreeGrafter"/>
</dbReference>
<feature type="transmembrane region" description="Helical" evidence="2">
    <location>
        <begin position="920"/>
        <end position="940"/>
    </location>
</feature>
<keyword evidence="2" id="KW-1133">Transmembrane helix</keyword>
<keyword evidence="5" id="KW-1185">Reference proteome</keyword>
<accession>A0A1J4L023</accession>
<keyword evidence="2" id="KW-0472">Membrane</keyword>
<evidence type="ECO:0000256" key="1">
    <source>
        <dbReference type="ARBA" id="ARBA00008779"/>
    </source>
</evidence>
<reference evidence="4" key="1">
    <citation type="submission" date="2016-10" db="EMBL/GenBank/DDBJ databases">
        <authorList>
            <person name="Benchimol M."/>
            <person name="Almeida L.G."/>
            <person name="Vasconcelos A.T."/>
            <person name="Perreira-Neves A."/>
            <person name="Rosa I.A."/>
            <person name="Tasca T."/>
            <person name="Bogo M.R."/>
            <person name="de Souza W."/>
        </authorList>
    </citation>
    <scope>NUCLEOTIDE SEQUENCE [LARGE SCALE GENOMIC DNA]</scope>
    <source>
        <strain evidence="4">K</strain>
    </source>
</reference>
<dbReference type="PANTHER" id="PTHR42693">
    <property type="entry name" value="ARYLSULFATASE FAMILY MEMBER"/>
    <property type="match status" value="1"/>
</dbReference>
<dbReference type="VEuPathDB" id="TrichDB:TRFO_14400"/>
<feature type="transmembrane region" description="Helical" evidence="2">
    <location>
        <begin position="76"/>
        <end position="96"/>
    </location>
</feature>